<dbReference type="EMBL" id="JACIBY010000016">
    <property type="protein sequence ID" value="MBB3841343.1"/>
    <property type="molecule type" value="Genomic_DNA"/>
</dbReference>
<dbReference type="Pfam" id="PF18962">
    <property type="entry name" value="Por_Secre_tail"/>
    <property type="match status" value="1"/>
</dbReference>
<evidence type="ECO:0000313" key="4">
    <source>
        <dbReference type="Proteomes" id="UP000541352"/>
    </source>
</evidence>
<dbReference type="Proteomes" id="UP000541352">
    <property type="component" value="Unassembled WGS sequence"/>
</dbReference>
<dbReference type="RefSeq" id="WP_183978952.1">
    <property type="nucleotide sequence ID" value="NZ_JACIBY010000016.1"/>
</dbReference>
<evidence type="ECO:0000313" key="3">
    <source>
        <dbReference type="EMBL" id="MBB3841343.1"/>
    </source>
</evidence>
<sequence length="2375" mass="246507">MKTFTFRFLVPFLCFMPMLLRSQRVMVTWNASVSRDWNVAANWTPSGVPTADKDVVIGYTSEVNSPIIKVGTAAVANSVQVELGARLTIESGASLAIDGGRPSPSPSASFVNLGIVENSGVIRIDPSSSSVSYGIYTQDADAFPGKFTNKSGGEIYIDGTTSAGFDAYGALFVNEGKVFIGSNKTVGTYGLLNTNAVENKNGGEIYLYKFSTTGLNTDSFSNFTNAGKIVIDADNLTNSTGIDNDGSMTNQSGGEIYIDGVARFAFSHKKGTFTNAGKLVIGANDLTGIRAFSNSADAVVNNTGGEIYIDRFTSGGIGLENFGSFTNAGKVVVGSNSSTSGGIGISNQSSFLNQSGGTIAIDRTLNSGLSNGKGTFTNEGSITIGANALVGFYAILNSATFNDNAGGKIFLDQSSRAGLMNGSSGNFTNEGNLVIGANGNVGVDGVQNDATFANKPCGELRVMRGKLGNLANKTLTNTGLVYVVNELDNQGTFTNNGVLRYGTLSGSVTNTSASSVIVNSYPTTPIFSFGGSYNGSINIYSDEAATQSAGTFSLPNNFTPLTSFPTGTRTLYAKITNGGCNFVVPFNYLVCNITLVAGSITNPTTCGGNQGSIAFTTTNLPNGTNYALSFTTTSTTTSPKSVNVAGNNFTLSGLTAGTYSNFMLTALGCTIPLTTSKELTDPPLPTVTIVGNNSPICSGKDAIFTVKGTSGATLTYIITGLEEDQTLLLNGNNQQLTLPNAVADVNLIPIGIAKDNCTVFIVDNSTVTVNPLPTATISGGTAVCKNASSPKITFTGAVGTAPYTLTYKINNGSEQSITTTNGSSVSLDVPTNESGTFEYILLSVKDGSSTACSQTQSGSATVTVNALPTATISGMTTVCRNSTSPKITFTGDKGTAPYTFTYKLNTGSEQTVTTQNGSSVSLDVPTDAVGEFVYTLISVKDATTTACSQTQSGSATVTVNPLPTVTITGTTALCQNSQSPNVTFTGSNATAPYTFTYKINDGTPQTVKTTSGNSVTVSVPTGTAGEFVYSLVSVLESSSTACSQTQSGSATVTVNALPTATISGMTTVCRNSTSPKITFTGDKGAAPYTFTYKLNTGAEQTVTTQNGSSVSLDVPTDAVGEFVYTLISVKDATTTACSQTQSGSATVTVNPLPTATITGTTALCQNSQSPNVTFTGSNATAPYTFTYKINDGTPQTVKTTSGNSVTVSVPTGTAGEFVYSLVSVLESSSTACSQTQSGSATVTVNALPTATISGTTTVCQNVQSPSVTFTGSNATAPYTFTYKINDGSPQTVKTTSGNSVTVSVPTGTAGVFVYSLVNVSESSSTTCNQTQSGSATVTVNPLPTATITGTTALCQNSQSPNVTFTGSNATAPYTFTYKINDGTPQTVKTTSGNSATVSVPTSTAGEFVYSLVSVSESSSTACSQTQSGSATVTVNPLPTATISGTTTVCQNVQSPSVTFTGSNATAPYTFTYKINDGSPQTVKTTSGNSVTVSVPTGTAGVFVYSLVNVSESSSTTCNQTQSGSATVTVNPLPTATITGTTALCQNSQSPNVTFTGSNATAPYTFTYKINDGTPQTVKTTSGNSATVSVSTGTAGEFVYSLVSVSESSSTTCSQIQSGSATVTVNPLPTATISGTTTVCQNGASPSVTFTGANATAPYTFTYKINDGAAQTVKTVSGNSVAVAIPTDVFGVFKYSLVSVSESSSTSCSQAQGGSVEIKIQSKPTITLATLQQTLNEGNSQTLCDIDANPVNNLQFTVTTGCVVGAPVWRVQVGNGAWSDWSTNPPVSQPSNNQLHRYQAACDASCPSTYTSAIEVKINYRASTPQQVSLIADGITVIEGESKDICNVEGNALTFSATCASGEVVIYSVDGGDYSSIVPLQLVDGQFHNYRVRCRKSDGTLSCIETESGVMRIRINSVGQAPVASLNVTNGCGTPVAFSGTASCGSLAIVWYNASTNAALLAFPSQTPNETTSYYARCQAGGGCLSEKSNTVTYTVIPVNVTPVVSVSAEVVCTGVEVTVSTTCPAGAKAVWNTGVEGPSFTIGYSNVTRQRFTAFCKYENGCQSGISAAKEVSWKAFELTLINIGESKSAIKSNDRAAWSSQFITRDGGPELEQSTQQNPTLYYVENANKLAPRYWTINVDACALGTNGSLTFDMLATPEMGVLRSFNTHENNAPYFMYANRDGWTELYAQNHPAYGFYQDNGVGGNVYDSGLPKGLYKLGIRYWDMKGWGSIYPSTRKPQGNVLAYQEYWFRIQSKDGVGVGAARAAESGEQVAKGEGQVVSDNGQLITDNSAIATVLPNPVSNVLRLKLQESKGLVVQTSLTDASGRAILHRQFVPETNTHQEDFGVSELPKGMYFLQVKSERTQSTLKIIKL</sequence>
<organism evidence="3 4">
    <name type="scientific">Runella defluvii</name>
    <dbReference type="NCBI Taxonomy" id="370973"/>
    <lineage>
        <taxon>Bacteria</taxon>
        <taxon>Pseudomonadati</taxon>
        <taxon>Bacteroidota</taxon>
        <taxon>Cytophagia</taxon>
        <taxon>Cytophagales</taxon>
        <taxon>Spirosomataceae</taxon>
        <taxon>Runella</taxon>
    </lineage>
</organism>
<reference evidence="3 4" key="1">
    <citation type="submission" date="2020-08" db="EMBL/GenBank/DDBJ databases">
        <title>Genomic Encyclopedia of Type Strains, Phase IV (KMG-IV): sequencing the most valuable type-strain genomes for metagenomic binning, comparative biology and taxonomic classification.</title>
        <authorList>
            <person name="Goeker M."/>
        </authorList>
    </citation>
    <scope>NUCLEOTIDE SEQUENCE [LARGE SCALE GENOMIC DNA]</scope>
    <source>
        <strain evidence="3 4">DSM 17976</strain>
    </source>
</reference>
<comment type="caution">
    <text evidence="3">The sequence shown here is derived from an EMBL/GenBank/DDBJ whole genome shotgun (WGS) entry which is preliminary data.</text>
</comment>
<proteinExistence type="predicted"/>
<protein>
    <recommendedName>
        <fullName evidence="2">Secretion system C-terminal sorting domain-containing protein</fullName>
    </recommendedName>
</protein>
<dbReference type="InterPro" id="IPR026444">
    <property type="entry name" value="Secre_tail"/>
</dbReference>
<feature type="domain" description="Secretion system C-terminal sorting" evidence="2">
    <location>
        <begin position="2299"/>
        <end position="2373"/>
    </location>
</feature>
<feature type="chain" id="PRO_5031227710" description="Secretion system C-terminal sorting domain-containing protein" evidence="1">
    <location>
        <begin position="23"/>
        <end position="2375"/>
    </location>
</feature>
<accession>A0A7W5ZQN9</accession>
<keyword evidence="1" id="KW-0732">Signal</keyword>
<keyword evidence="4" id="KW-1185">Reference proteome</keyword>
<evidence type="ECO:0000259" key="2">
    <source>
        <dbReference type="Pfam" id="PF18962"/>
    </source>
</evidence>
<name>A0A7W5ZQN9_9BACT</name>
<gene>
    <name evidence="3" type="ORF">FHS57_005371</name>
</gene>
<dbReference type="NCBIfam" id="TIGR04183">
    <property type="entry name" value="Por_Secre_tail"/>
    <property type="match status" value="1"/>
</dbReference>
<feature type="signal peptide" evidence="1">
    <location>
        <begin position="1"/>
        <end position="22"/>
    </location>
</feature>
<evidence type="ECO:0000256" key="1">
    <source>
        <dbReference type="SAM" id="SignalP"/>
    </source>
</evidence>